<evidence type="ECO:0000256" key="4">
    <source>
        <dbReference type="ARBA" id="ARBA00022840"/>
    </source>
</evidence>
<dbReference type="InterPro" id="IPR011009">
    <property type="entry name" value="Kinase-like_dom_sf"/>
</dbReference>
<dbReference type="PANTHER" id="PTHR43289:SF6">
    <property type="entry name" value="SERINE_THREONINE-PROTEIN KINASE NEKL-3"/>
    <property type="match status" value="1"/>
</dbReference>
<feature type="domain" description="Protein kinase" evidence="5">
    <location>
        <begin position="11"/>
        <end position="132"/>
    </location>
</feature>
<dbReference type="InterPro" id="IPR000719">
    <property type="entry name" value="Prot_kinase_dom"/>
</dbReference>
<evidence type="ECO:0000256" key="2">
    <source>
        <dbReference type="ARBA" id="ARBA00022741"/>
    </source>
</evidence>
<feature type="non-terminal residue" evidence="6">
    <location>
        <position position="132"/>
    </location>
</feature>
<dbReference type="PANTHER" id="PTHR43289">
    <property type="entry name" value="MITOGEN-ACTIVATED PROTEIN KINASE KINASE KINASE 20-RELATED"/>
    <property type="match status" value="1"/>
</dbReference>
<dbReference type="EMBL" id="BARS01024627">
    <property type="protein sequence ID" value="GAG10118.1"/>
    <property type="molecule type" value="Genomic_DNA"/>
</dbReference>
<keyword evidence="3" id="KW-0418">Kinase</keyword>
<keyword evidence="4" id="KW-0067">ATP-binding</keyword>
<dbReference type="Pfam" id="PF00069">
    <property type="entry name" value="Pkinase"/>
    <property type="match status" value="1"/>
</dbReference>
<evidence type="ECO:0000259" key="5">
    <source>
        <dbReference type="PROSITE" id="PS50011"/>
    </source>
</evidence>
<dbReference type="InterPro" id="IPR017441">
    <property type="entry name" value="Protein_kinase_ATP_BS"/>
</dbReference>
<dbReference type="Gene3D" id="1.10.510.10">
    <property type="entry name" value="Transferase(Phosphotransferase) domain 1"/>
    <property type="match status" value="1"/>
</dbReference>
<dbReference type="PROSITE" id="PS50011">
    <property type="entry name" value="PROTEIN_KINASE_DOM"/>
    <property type="match status" value="1"/>
</dbReference>
<dbReference type="GO" id="GO:0005524">
    <property type="term" value="F:ATP binding"/>
    <property type="evidence" value="ECO:0007669"/>
    <property type="project" value="UniProtKB-KW"/>
</dbReference>
<name>X0VCA6_9ZZZZ</name>
<dbReference type="Gene3D" id="3.30.200.20">
    <property type="entry name" value="Phosphorylase Kinase, domain 1"/>
    <property type="match status" value="1"/>
</dbReference>
<protein>
    <recommendedName>
        <fullName evidence="5">Protein kinase domain-containing protein</fullName>
    </recommendedName>
</protein>
<accession>X0VCA6</accession>
<dbReference type="CDD" id="cd14014">
    <property type="entry name" value="STKc_PknB_like"/>
    <property type="match status" value="1"/>
</dbReference>
<dbReference type="AlphaFoldDB" id="X0VCA6"/>
<proteinExistence type="predicted"/>
<dbReference type="SMART" id="SM00220">
    <property type="entry name" value="S_TKc"/>
    <property type="match status" value="1"/>
</dbReference>
<dbReference type="GO" id="GO:0004674">
    <property type="term" value="F:protein serine/threonine kinase activity"/>
    <property type="evidence" value="ECO:0007669"/>
    <property type="project" value="TreeGrafter"/>
</dbReference>
<dbReference type="SUPFAM" id="SSF56112">
    <property type="entry name" value="Protein kinase-like (PK-like)"/>
    <property type="match status" value="1"/>
</dbReference>
<keyword evidence="2" id="KW-0547">Nucleotide-binding</keyword>
<keyword evidence="1" id="KW-0808">Transferase</keyword>
<reference evidence="6" key="1">
    <citation type="journal article" date="2014" name="Front. Microbiol.">
        <title>High frequency of phylogenetically diverse reductive dehalogenase-homologous genes in deep subseafloor sedimentary metagenomes.</title>
        <authorList>
            <person name="Kawai M."/>
            <person name="Futagami T."/>
            <person name="Toyoda A."/>
            <person name="Takaki Y."/>
            <person name="Nishi S."/>
            <person name="Hori S."/>
            <person name="Arai W."/>
            <person name="Tsubouchi T."/>
            <person name="Morono Y."/>
            <person name="Uchiyama I."/>
            <person name="Ito T."/>
            <person name="Fujiyama A."/>
            <person name="Inagaki F."/>
            <person name="Takami H."/>
        </authorList>
    </citation>
    <scope>NUCLEOTIDE SEQUENCE</scope>
    <source>
        <strain evidence="6">Expedition CK06-06</strain>
    </source>
</reference>
<organism evidence="6">
    <name type="scientific">marine sediment metagenome</name>
    <dbReference type="NCBI Taxonomy" id="412755"/>
    <lineage>
        <taxon>unclassified sequences</taxon>
        <taxon>metagenomes</taxon>
        <taxon>ecological metagenomes</taxon>
    </lineage>
</organism>
<sequence length="132" mass="14704">MTEDTQQLGKYQILSELGRGAFATVYRALDTTLDREVALKVLHPQLLTDPTFVARFKREARTMADLTHPHIATIYEIGEVEGRLFIALQLARGPDLGQAIAQRGRIPWDEALALLKPVCEALDYAHGQGVIH</sequence>
<evidence type="ECO:0000256" key="3">
    <source>
        <dbReference type="ARBA" id="ARBA00022777"/>
    </source>
</evidence>
<gene>
    <name evidence="6" type="ORF">S01H1_39076</name>
</gene>
<evidence type="ECO:0000313" key="6">
    <source>
        <dbReference type="EMBL" id="GAG10118.1"/>
    </source>
</evidence>
<dbReference type="PROSITE" id="PS00107">
    <property type="entry name" value="PROTEIN_KINASE_ATP"/>
    <property type="match status" value="1"/>
</dbReference>
<comment type="caution">
    <text evidence="6">The sequence shown here is derived from an EMBL/GenBank/DDBJ whole genome shotgun (WGS) entry which is preliminary data.</text>
</comment>
<evidence type="ECO:0000256" key="1">
    <source>
        <dbReference type="ARBA" id="ARBA00022679"/>
    </source>
</evidence>